<gene>
    <name evidence="9" type="primary">qacA_6</name>
    <name evidence="9" type="ORF">ACRB68_19690</name>
</gene>
<keyword evidence="5 7" id="KW-1133">Transmembrane helix</keyword>
<dbReference type="InterPro" id="IPR011701">
    <property type="entry name" value="MFS"/>
</dbReference>
<name>A0A7K0BRU6_9ACTN</name>
<dbReference type="AlphaFoldDB" id="A0A7K0BRU6"/>
<dbReference type="Gene3D" id="1.20.1720.10">
    <property type="entry name" value="Multidrug resistance protein D"/>
    <property type="match status" value="1"/>
</dbReference>
<feature type="transmembrane region" description="Helical" evidence="7">
    <location>
        <begin position="46"/>
        <end position="65"/>
    </location>
</feature>
<evidence type="ECO:0000259" key="8">
    <source>
        <dbReference type="PROSITE" id="PS50850"/>
    </source>
</evidence>
<evidence type="ECO:0000256" key="4">
    <source>
        <dbReference type="ARBA" id="ARBA00022692"/>
    </source>
</evidence>
<dbReference type="EMBL" id="WEGH01000001">
    <property type="protein sequence ID" value="MQY03923.1"/>
    <property type="molecule type" value="Genomic_DNA"/>
</dbReference>
<feature type="transmembrane region" description="Helical" evidence="7">
    <location>
        <begin position="162"/>
        <end position="186"/>
    </location>
</feature>
<feature type="transmembrane region" description="Helical" evidence="7">
    <location>
        <begin position="330"/>
        <end position="348"/>
    </location>
</feature>
<dbReference type="InterPro" id="IPR020846">
    <property type="entry name" value="MFS_dom"/>
</dbReference>
<feature type="transmembrane region" description="Helical" evidence="7">
    <location>
        <begin position="135"/>
        <end position="156"/>
    </location>
</feature>
<proteinExistence type="predicted"/>
<dbReference type="PROSITE" id="PS50850">
    <property type="entry name" value="MFS"/>
    <property type="match status" value="1"/>
</dbReference>
<keyword evidence="4 7" id="KW-0812">Transmembrane</keyword>
<keyword evidence="6 7" id="KW-0472">Membrane</keyword>
<dbReference type="Pfam" id="PF07690">
    <property type="entry name" value="MFS_1"/>
    <property type="match status" value="1"/>
</dbReference>
<sequence length="531" mass="54102">MLSAHTRRWWGLGALALAMLALGFDMTILNVALTTLSQDLHAGTGALQWIVDSYVLVFAALLLPAGALGDRFGRKRLLLAGLAIFGAASLAGAYAGGTGGVIAARAFMGVGAAIIMPLSMSMLPAIFPPAERTRAIALWTASMALGLPLGPLTGGWLLEHFWWGSIFLINVPLAAVGGLAVALLLPETRDPAAPPVDGIGALLSMAGLVALVYGVIEGPARGWGDPLVLGAVAAALVLLTGFTLWERRLAQPMVDLALFRDRVFVWSLVAGIFATLVMAGALFVLPQYLQAVQGHGAFGTGLRLIPMLLGLMAGGLATDRLTGPVGRKPIIVTGLFVLAAGLGLGALTGTGDGYGFAAGWLSVTGAGIGLTLIPAMDALLASMPDDQAGRGSGLVQTLRQTGSALGIAGLGSLVSSVYRDRIATGGLPAEAAHAARDSVGEAALVAAQLCFRGDTPMSRQVAGSGCLDPRYGALLKSAQEAYVAGMDVLLATCAAGALAVAALTLLFLPGRGADAEPGPDDRESDHEHVVT</sequence>
<dbReference type="PANTHER" id="PTHR42718:SF42">
    <property type="entry name" value="EXPORT PROTEIN"/>
    <property type="match status" value="1"/>
</dbReference>
<keyword evidence="3" id="KW-1003">Cell membrane</keyword>
<evidence type="ECO:0000256" key="7">
    <source>
        <dbReference type="SAM" id="Phobius"/>
    </source>
</evidence>
<evidence type="ECO:0000256" key="2">
    <source>
        <dbReference type="ARBA" id="ARBA00022448"/>
    </source>
</evidence>
<feature type="transmembrane region" description="Helical" evidence="7">
    <location>
        <begin position="77"/>
        <end position="96"/>
    </location>
</feature>
<evidence type="ECO:0000256" key="3">
    <source>
        <dbReference type="ARBA" id="ARBA00022475"/>
    </source>
</evidence>
<feature type="transmembrane region" description="Helical" evidence="7">
    <location>
        <begin position="12"/>
        <end position="34"/>
    </location>
</feature>
<evidence type="ECO:0000313" key="10">
    <source>
        <dbReference type="Proteomes" id="UP000487268"/>
    </source>
</evidence>
<dbReference type="PANTHER" id="PTHR42718">
    <property type="entry name" value="MAJOR FACILITATOR SUPERFAMILY MULTIDRUG TRANSPORTER MFSC"/>
    <property type="match status" value="1"/>
</dbReference>
<feature type="transmembrane region" description="Helical" evidence="7">
    <location>
        <begin position="228"/>
        <end position="245"/>
    </location>
</feature>
<reference evidence="9 10" key="1">
    <citation type="submission" date="2019-10" db="EMBL/GenBank/DDBJ databases">
        <title>Actinomadura rubteroloni sp. nov. and Actinomadura macrotermitis sp. nov., isolated from the gut of fungus growing-termite Macrotermes natalensis.</title>
        <authorList>
            <person name="Benndorf R."/>
            <person name="Martin K."/>
            <person name="Kuefner M."/>
            <person name="De Beer W."/>
            <person name="Kaster A.-K."/>
            <person name="Vollmers J."/>
            <person name="Poulsen M."/>
            <person name="Beemelmanns C."/>
        </authorList>
    </citation>
    <scope>NUCLEOTIDE SEQUENCE [LARGE SCALE GENOMIC DNA]</scope>
    <source>
        <strain evidence="9 10">RB68</strain>
    </source>
</reference>
<feature type="transmembrane region" description="Helical" evidence="7">
    <location>
        <begin position="297"/>
        <end position="318"/>
    </location>
</feature>
<organism evidence="9 10">
    <name type="scientific">Actinomadura macrotermitis</name>
    <dbReference type="NCBI Taxonomy" id="2585200"/>
    <lineage>
        <taxon>Bacteria</taxon>
        <taxon>Bacillati</taxon>
        <taxon>Actinomycetota</taxon>
        <taxon>Actinomycetes</taxon>
        <taxon>Streptosporangiales</taxon>
        <taxon>Thermomonosporaceae</taxon>
        <taxon>Actinomadura</taxon>
    </lineage>
</organism>
<dbReference type="InterPro" id="IPR036259">
    <property type="entry name" value="MFS_trans_sf"/>
</dbReference>
<protein>
    <submittedName>
        <fullName evidence="9">Antiseptic resistance protein</fullName>
    </submittedName>
</protein>
<feature type="transmembrane region" description="Helical" evidence="7">
    <location>
        <begin position="102"/>
        <end position="123"/>
    </location>
</feature>
<dbReference type="OrthoDB" id="9781469at2"/>
<dbReference type="Gene3D" id="1.20.1250.20">
    <property type="entry name" value="MFS general substrate transporter like domains"/>
    <property type="match status" value="1"/>
</dbReference>
<keyword evidence="10" id="KW-1185">Reference proteome</keyword>
<accession>A0A7K0BRU6</accession>
<evidence type="ECO:0000256" key="6">
    <source>
        <dbReference type="ARBA" id="ARBA00023136"/>
    </source>
</evidence>
<feature type="transmembrane region" description="Helical" evidence="7">
    <location>
        <begin position="354"/>
        <end position="373"/>
    </location>
</feature>
<dbReference type="RefSeq" id="WP_153531777.1">
    <property type="nucleotide sequence ID" value="NZ_WEGH01000001.1"/>
</dbReference>
<feature type="transmembrane region" description="Helical" evidence="7">
    <location>
        <begin position="198"/>
        <end position="216"/>
    </location>
</feature>
<dbReference type="InterPro" id="IPR004638">
    <property type="entry name" value="EmrB-like"/>
</dbReference>
<evidence type="ECO:0000256" key="1">
    <source>
        <dbReference type="ARBA" id="ARBA00004651"/>
    </source>
</evidence>
<dbReference type="SUPFAM" id="SSF103473">
    <property type="entry name" value="MFS general substrate transporter"/>
    <property type="match status" value="1"/>
</dbReference>
<dbReference type="GO" id="GO:0005886">
    <property type="term" value="C:plasma membrane"/>
    <property type="evidence" value="ECO:0007669"/>
    <property type="project" value="UniProtKB-SubCell"/>
</dbReference>
<dbReference type="GO" id="GO:0022857">
    <property type="term" value="F:transmembrane transporter activity"/>
    <property type="evidence" value="ECO:0007669"/>
    <property type="project" value="InterPro"/>
</dbReference>
<feature type="transmembrane region" description="Helical" evidence="7">
    <location>
        <begin position="488"/>
        <end position="508"/>
    </location>
</feature>
<comment type="subcellular location">
    <subcellularLocation>
        <location evidence="1">Cell membrane</location>
        <topology evidence="1">Multi-pass membrane protein</topology>
    </subcellularLocation>
</comment>
<keyword evidence="2" id="KW-0813">Transport</keyword>
<evidence type="ECO:0000256" key="5">
    <source>
        <dbReference type="ARBA" id="ARBA00022989"/>
    </source>
</evidence>
<dbReference type="CDD" id="cd17321">
    <property type="entry name" value="MFS_MMR_MDR_like"/>
    <property type="match status" value="1"/>
</dbReference>
<feature type="domain" description="Major facilitator superfamily (MFS) profile" evidence="8">
    <location>
        <begin position="11"/>
        <end position="512"/>
    </location>
</feature>
<comment type="caution">
    <text evidence="9">The sequence shown here is derived from an EMBL/GenBank/DDBJ whole genome shotgun (WGS) entry which is preliminary data.</text>
</comment>
<dbReference type="Proteomes" id="UP000487268">
    <property type="component" value="Unassembled WGS sequence"/>
</dbReference>
<feature type="transmembrane region" description="Helical" evidence="7">
    <location>
        <begin position="265"/>
        <end position="285"/>
    </location>
</feature>
<dbReference type="NCBIfam" id="TIGR00711">
    <property type="entry name" value="efflux_EmrB"/>
    <property type="match status" value="1"/>
</dbReference>
<evidence type="ECO:0000313" key="9">
    <source>
        <dbReference type="EMBL" id="MQY03923.1"/>
    </source>
</evidence>